<reference evidence="9" key="1">
    <citation type="journal article" date="2019" name="Int. J. Syst. Evol. Microbiol.">
        <title>The Global Catalogue of Microorganisms (GCM) 10K type strain sequencing project: providing services to taxonomists for standard genome sequencing and annotation.</title>
        <authorList>
            <consortium name="The Broad Institute Genomics Platform"/>
            <consortium name="The Broad Institute Genome Sequencing Center for Infectious Disease"/>
            <person name="Wu L."/>
            <person name="Ma J."/>
        </authorList>
    </citation>
    <scope>NUCLEOTIDE SEQUENCE [LARGE SCALE GENOMIC DNA]</scope>
    <source>
        <strain evidence="9">JCM 4087</strain>
    </source>
</reference>
<evidence type="ECO:0000256" key="2">
    <source>
        <dbReference type="ARBA" id="ARBA00015553"/>
    </source>
</evidence>
<evidence type="ECO:0000256" key="3">
    <source>
        <dbReference type="ARBA" id="ARBA00022741"/>
    </source>
</evidence>
<evidence type="ECO:0000256" key="1">
    <source>
        <dbReference type="ARBA" id="ARBA00009391"/>
    </source>
</evidence>
<protein>
    <recommendedName>
        <fullName evidence="2">Protein RecA</fullName>
    </recommendedName>
</protein>
<dbReference type="PANTHER" id="PTHR45900:SF1">
    <property type="entry name" value="MITOCHONDRIAL DNA REPAIR PROTEIN RECA HOMOLOG-RELATED"/>
    <property type="match status" value="1"/>
</dbReference>
<dbReference type="SUPFAM" id="SSF52540">
    <property type="entry name" value="P-loop containing nucleoside triphosphate hydrolases"/>
    <property type="match status" value="1"/>
</dbReference>
<dbReference type="PANTHER" id="PTHR45900">
    <property type="entry name" value="RECA"/>
    <property type="match status" value="1"/>
</dbReference>
<gene>
    <name evidence="8" type="ORF">ACFPT7_08835</name>
</gene>
<dbReference type="EMBL" id="JBHSPH010000002">
    <property type="protein sequence ID" value="MFC5862391.1"/>
    <property type="molecule type" value="Genomic_DNA"/>
</dbReference>
<keyword evidence="3" id="KW-0547">Nucleotide-binding</keyword>
<accession>A0ABW1EDJ3</accession>
<dbReference type="InterPro" id="IPR013765">
    <property type="entry name" value="DNA_recomb/repair_RecA"/>
</dbReference>
<keyword evidence="9" id="KW-1185">Reference proteome</keyword>
<dbReference type="Proteomes" id="UP001596091">
    <property type="component" value="Unassembled WGS sequence"/>
</dbReference>
<comment type="similarity">
    <text evidence="1">Belongs to the RecA family.</text>
</comment>
<feature type="domain" description="RecA-like N-terminal" evidence="7">
    <location>
        <begin position="45"/>
        <end position="117"/>
    </location>
</feature>
<evidence type="ECO:0000259" key="7">
    <source>
        <dbReference type="Pfam" id="PF00154"/>
    </source>
</evidence>
<evidence type="ECO:0000256" key="5">
    <source>
        <dbReference type="ARBA" id="ARBA00023172"/>
    </source>
</evidence>
<keyword evidence="4" id="KW-0067">ATP-binding</keyword>
<name>A0ABW1EDJ3_9BACT</name>
<dbReference type="InterPro" id="IPR027417">
    <property type="entry name" value="P-loop_NTPase"/>
</dbReference>
<organism evidence="8 9">
    <name type="scientific">Acidicapsa dinghuensis</name>
    <dbReference type="NCBI Taxonomy" id="2218256"/>
    <lineage>
        <taxon>Bacteria</taxon>
        <taxon>Pseudomonadati</taxon>
        <taxon>Acidobacteriota</taxon>
        <taxon>Terriglobia</taxon>
        <taxon>Terriglobales</taxon>
        <taxon>Acidobacteriaceae</taxon>
        <taxon>Acidicapsa</taxon>
    </lineage>
</organism>
<sequence length="353" mass="38641">MGENKANISMLSAATIRFQVEAELACKIPAALSPAPRVIHPIAPTGVSEVDALLDGGLPVGAITEMVGPESSGRTAIALSLLRHLTHAGRVCAWVDVSDMLSPESVAAEGVNLARLLWVRCGVSQTQEKPAVEYKFSLPEKYLNSTTLKKGLPGDGGGGHPRNEGKGLSKAVSGLLRPEVIVRCAEPQRRMRPDREIFTLQPHANMPRPNMHTNTDKPWSRIEQALHVTDLLLQVGGFSAIVLDMASICPEHASRVPLATWFRYRAAAERTQAIFLLLTQHSCAKSSGELLLRFLPGEARNDEATVFMGIEHHLRVERMRFAQEPANVVLLNKLQQRANVTHWKSQTTWSGAR</sequence>
<dbReference type="RefSeq" id="WP_263335567.1">
    <property type="nucleotide sequence ID" value="NZ_JAGSYH010000003.1"/>
</dbReference>
<comment type="caution">
    <text evidence="8">The sequence shown here is derived from an EMBL/GenBank/DDBJ whole genome shotgun (WGS) entry which is preliminary data.</text>
</comment>
<proteinExistence type="inferred from homology"/>
<dbReference type="InterPro" id="IPR049428">
    <property type="entry name" value="RecA-like_N"/>
</dbReference>
<dbReference type="Pfam" id="PF00154">
    <property type="entry name" value="RecA_N"/>
    <property type="match status" value="1"/>
</dbReference>
<evidence type="ECO:0000256" key="6">
    <source>
        <dbReference type="SAM" id="MobiDB-lite"/>
    </source>
</evidence>
<dbReference type="Gene3D" id="3.40.50.300">
    <property type="entry name" value="P-loop containing nucleotide triphosphate hydrolases"/>
    <property type="match status" value="1"/>
</dbReference>
<evidence type="ECO:0000313" key="8">
    <source>
        <dbReference type="EMBL" id="MFC5862391.1"/>
    </source>
</evidence>
<keyword evidence="5" id="KW-0233">DNA recombination</keyword>
<feature type="region of interest" description="Disordered" evidence="6">
    <location>
        <begin position="147"/>
        <end position="168"/>
    </location>
</feature>
<evidence type="ECO:0000256" key="4">
    <source>
        <dbReference type="ARBA" id="ARBA00022840"/>
    </source>
</evidence>
<evidence type="ECO:0000313" key="9">
    <source>
        <dbReference type="Proteomes" id="UP001596091"/>
    </source>
</evidence>